<evidence type="ECO:0000313" key="3">
    <source>
        <dbReference type="EMBL" id="BBH52921.1"/>
    </source>
</evidence>
<keyword evidence="2" id="KW-1133">Transmembrane helix</keyword>
<gene>
    <name evidence="3" type="ORF">JCM31447_13640</name>
</gene>
<name>A0A4P2VJM9_FLUSA</name>
<reference evidence="3 4" key="1">
    <citation type="submission" date="2018-12" db="EMBL/GenBank/DDBJ databases">
        <title>Rubrispira sanarue gen. nov., sp., nov., a member of the order Silvanigrellales, isolated from a brackish lake in Hamamatsu Japan.</title>
        <authorList>
            <person name="Maejima Y."/>
            <person name="Iino T."/>
            <person name="Muraguchi Y."/>
            <person name="Fukuda K."/>
            <person name="Nojiri H."/>
            <person name="Ohkuma M."/>
            <person name="Moriuchi R."/>
            <person name="Dohra H."/>
            <person name="Kimbara K."/>
            <person name="Shintani M."/>
        </authorList>
    </citation>
    <scope>NUCLEOTIDE SEQUENCE [LARGE SCALE GENOMIC DNA]</scope>
    <source>
        <strain evidence="3 4">RF1110005</strain>
    </source>
</reference>
<proteinExistence type="predicted"/>
<feature type="transmembrane region" description="Helical" evidence="2">
    <location>
        <begin position="82"/>
        <end position="101"/>
    </location>
</feature>
<evidence type="ECO:0000313" key="4">
    <source>
        <dbReference type="Proteomes" id="UP000291236"/>
    </source>
</evidence>
<keyword evidence="4" id="KW-1185">Reference proteome</keyword>
<feature type="region of interest" description="Disordered" evidence="1">
    <location>
        <begin position="712"/>
        <end position="732"/>
    </location>
</feature>
<dbReference type="Proteomes" id="UP000291236">
    <property type="component" value="Chromosome"/>
</dbReference>
<evidence type="ECO:0000256" key="2">
    <source>
        <dbReference type="SAM" id="Phobius"/>
    </source>
</evidence>
<dbReference type="OrthoDB" id="5289349at2"/>
<feature type="region of interest" description="Disordered" evidence="1">
    <location>
        <begin position="626"/>
        <end position="651"/>
    </location>
</feature>
<organism evidence="3 4">
    <name type="scientific">Fluviispira sanaruensis</name>
    <dbReference type="NCBI Taxonomy" id="2493639"/>
    <lineage>
        <taxon>Bacteria</taxon>
        <taxon>Pseudomonadati</taxon>
        <taxon>Bdellovibrionota</taxon>
        <taxon>Oligoflexia</taxon>
        <taxon>Silvanigrellales</taxon>
        <taxon>Silvanigrellaceae</taxon>
        <taxon>Fluviispira</taxon>
    </lineage>
</organism>
<protein>
    <recommendedName>
        <fullName evidence="5">DUF4175 domain-containing protein</fullName>
    </recommendedName>
</protein>
<dbReference type="RefSeq" id="WP_130607813.1">
    <property type="nucleotide sequence ID" value="NZ_AP019368.1"/>
</dbReference>
<evidence type="ECO:0000256" key="1">
    <source>
        <dbReference type="SAM" id="MobiDB-lite"/>
    </source>
</evidence>
<dbReference type="KEGG" id="sbf:JCM31447_13640"/>
<keyword evidence="2" id="KW-0812">Transmembrane</keyword>
<accession>A0A4P2VJM9</accession>
<feature type="compositionally biased region" description="Polar residues" evidence="1">
    <location>
        <begin position="633"/>
        <end position="644"/>
    </location>
</feature>
<keyword evidence="2" id="KW-0472">Membrane</keyword>
<dbReference type="EMBL" id="AP019368">
    <property type="protein sequence ID" value="BBH52921.1"/>
    <property type="molecule type" value="Genomic_DNA"/>
</dbReference>
<dbReference type="AlphaFoldDB" id="A0A4P2VJM9"/>
<feature type="transmembrane region" description="Helical" evidence="2">
    <location>
        <begin position="7"/>
        <end position="26"/>
    </location>
</feature>
<evidence type="ECO:0008006" key="5">
    <source>
        <dbReference type="Google" id="ProtNLM"/>
    </source>
</evidence>
<feature type="transmembrane region" description="Helical" evidence="2">
    <location>
        <begin position="32"/>
        <end position="54"/>
    </location>
</feature>
<sequence>MKYKLNIFLFSILTIITNFLFFFRVINKDLAWLSFPISLLFLNWLDLFIFRGLFLYKNLSKQRIDLNLNAAGIKSHSLHKKLILRILIVSLLSLSGFTYFMKDDLNETINYISEKFKFTQPYIKIEHPTYSEASTEEIKLSNNNMKILLDTSSYLEFKIKNFKSNTSWKLNIKYKNYDKDNEYNYQLSESGVWSSSVASLYENLKKDKNELATVNKNEVKIVDYTLTNGTDQFIGSIEITPTPLPILKFEHVQMPEQDIAKSIGKLYFYLNASSSVPLSLISLSIRTKSGYHFDKTIAEFANASQLSFVSELTELVTLGIPFMPEDTLYVKAIAKTVLTDIIGESKELEFPVRTPMQVRKDIILNLEKALKNLNSIKSFINSEKEKVFEPLAKSAQLAMQLGRSGMVRKNIIETMSYVENINKKNDKYYKDSVKKIQLTLDMLKRQQKMEEGGNLLARLQNLKYNIAKLKNSEGNFDEILAETNDLKNKSSDLNKQLLILSQQSSYGLSQLEKSIVQNILQSDKTFDKLKETESQLKLKNFNEAQKNAQTAAEMGMSHLGTAMQILQQARNRTIQEARKNLQNADNHIEKTRENENRNMVLQELAQAKKSLDKTPQINDDFNESLSEAKEETSAAQQNAQLENSSEMEKSRQLAQFAIEKALMSLQNEEDSDKDLQKEQDARAFRSSMDVLAAQGMLDSSWRKKILEEIARLKSHGEQSDSPMIRYLESRLR</sequence>